<evidence type="ECO:0000313" key="1">
    <source>
        <dbReference type="EMBL" id="KAG8061880.1"/>
    </source>
</evidence>
<keyword evidence="2" id="KW-1185">Reference proteome</keyword>
<comment type="caution">
    <text evidence="1">The sequence shown here is derived from an EMBL/GenBank/DDBJ whole genome shotgun (WGS) entry which is preliminary data.</text>
</comment>
<proteinExistence type="predicted"/>
<accession>A0A8J5RNC5</accession>
<protein>
    <submittedName>
        <fullName evidence="1">Uncharacterized protein</fullName>
    </submittedName>
</protein>
<evidence type="ECO:0000313" key="2">
    <source>
        <dbReference type="Proteomes" id="UP000729402"/>
    </source>
</evidence>
<dbReference type="Proteomes" id="UP000729402">
    <property type="component" value="Unassembled WGS sequence"/>
</dbReference>
<dbReference type="AlphaFoldDB" id="A0A8J5RNC5"/>
<organism evidence="1 2">
    <name type="scientific">Zizania palustris</name>
    <name type="common">Northern wild rice</name>
    <dbReference type="NCBI Taxonomy" id="103762"/>
    <lineage>
        <taxon>Eukaryota</taxon>
        <taxon>Viridiplantae</taxon>
        <taxon>Streptophyta</taxon>
        <taxon>Embryophyta</taxon>
        <taxon>Tracheophyta</taxon>
        <taxon>Spermatophyta</taxon>
        <taxon>Magnoliopsida</taxon>
        <taxon>Liliopsida</taxon>
        <taxon>Poales</taxon>
        <taxon>Poaceae</taxon>
        <taxon>BOP clade</taxon>
        <taxon>Oryzoideae</taxon>
        <taxon>Oryzeae</taxon>
        <taxon>Zizaniinae</taxon>
        <taxon>Zizania</taxon>
    </lineage>
</organism>
<dbReference type="EMBL" id="JAAALK010000286">
    <property type="protein sequence ID" value="KAG8061880.1"/>
    <property type="molecule type" value="Genomic_DNA"/>
</dbReference>
<gene>
    <name evidence="1" type="ORF">GUJ93_ZPchr0003g18189</name>
</gene>
<reference evidence="1" key="2">
    <citation type="submission" date="2021-02" db="EMBL/GenBank/DDBJ databases">
        <authorList>
            <person name="Kimball J.A."/>
            <person name="Haas M.W."/>
            <person name="Macchietto M."/>
            <person name="Kono T."/>
            <person name="Duquette J."/>
            <person name="Shao M."/>
        </authorList>
    </citation>
    <scope>NUCLEOTIDE SEQUENCE</scope>
    <source>
        <tissue evidence="1">Fresh leaf tissue</tissue>
    </source>
</reference>
<name>A0A8J5RNC5_ZIZPA</name>
<reference evidence="1" key="1">
    <citation type="journal article" date="2021" name="bioRxiv">
        <title>Whole Genome Assembly and Annotation of Northern Wild Rice, Zizania palustris L., Supports a Whole Genome Duplication in the Zizania Genus.</title>
        <authorList>
            <person name="Haas M."/>
            <person name="Kono T."/>
            <person name="Macchietto M."/>
            <person name="Millas R."/>
            <person name="McGilp L."/>
            <person name="Shao M."/>
            <person name="Duquette J."/>
            <person name="Hirsch C.N."/>
            <person name="Kimball J."/>
        </authorList>
    </citation>
    <scope>NUCLEOTIDE SEQUENCE</scope>
    <source>
        <tissue evidence="1">Fresh leaf tissue</tissue>
    </source>
</reference>
<sequence>MRTSSLMSAGSMPCPVSFPPVPSLDSCRMKISQSSSRQEIGCIHQVVMSIIYRFIMSNQSDDSLDEISNIDSMDMYPMDEGMRQFGSVYFSVVVQLYESGSVF</sequence>